<evidence type="ECO:0000313" key="1">
    <source>
        <dbReference type="EMBL" id="STQ11265.1"/>
    </source>
</evidence>
<gene>
    <name evidence="1" type="ORF">NCTC10005_04036</name>
</gene>
<protein>
    <submittedName>
        <fullName evidence="1">Uncharacterized protein</fullName>
    </submittedName>
</protein>
<name>A0A0M7JFZ4_ENTCL</name>
<proteinExistence type="predicted"/>
<sequence length="75" mass="8882">MNPKNSPRFSKANLWPVKNFTVRTLPIKNVYTSFSALMHASINIMDYFLNKKHHMNFYNAQYLKMQVSTTKIIEK</sequence>
<reference evidence="1 2" key="1">
    <citation type="submission" date="2018-06" db="EMBL/GenBank/DDBJ databases">
        <authorList>
            <consortium name="Pathogen Informatics"/>
            <person name="Doyle S."/>
        </authorList>
    </citation>
    <scope>NUCLEOTIDE SEQUENCE [LARGE SCALE GENOMIC DNA]</scope>
    <source>
        <strain evidence="1 2">NCTC10005</strain>
    </source>
</reference>
<dbReference type="EMBL" id="UGJB01000004">
    <property type="protein sequence ID" value="STQ11265.1"/>
    <property type="molecule type" value="Genomic_DNA"/>
</dbReference>
<evidence type="ECO:0000313" key="2">
    <source>
        <dbReference type="Proteomes" id="UP000255106"/>
    </source>
</evidence>
<organism evidence="1 2">
    <name type="scientific">Enterobacter cloacae</name>
    <dbReference type="NCBI Taxonomy" id="550"/>
    <lineage>
        <taxon>Bacteria</taxon>
        <taxon>Pseudomonadati</taxon>
        <taxon>Pseudomonadota</taxon>
        <taxon>Gammaproteobacteria</taxon>
        <taxon>Enterobacterales</taxon>
        <taxon>Enterobacteriaceae</taxon>
        <taxon>Enterobacter</taxon>
        <taxon>Enterobacter cloacae complex</taxon>
    </lineage>
</organism>
<dbReference type="AlphaFoldDB" id="A0A0M7JFZ4"/>
<accession>A0A0M7JFZ4</accession>
<dbReference type="Proteomes" id="UP000255106">
    <property type="component" value="Unassembled WGS sequence"/>
</dbReference>